<dbReference type="InterPro" id="IPR050659">
    <property type="entry name" value="Peptidase_M24B"/>
</dbReference>
<accession>A0A7T0PB61</accession>
<dbReference type="Pfam" id="PF01321">
    <property type="entry name" value="Creatinase_N"/>
    <property type="match status" value="1"/>
</dbReference>
<reference evidence="5 6" key="1">
    <citation type="submission" date="2020-11" db="EMBL/GenBank/DDBJ databases">
        <title>Corynebacterium sp. ZJ-599.</title>
        <authorList>
            <person name="Zhou J."/>
        </authorList>
    </citation>
    <scope>NUCLEOTIDE SEQUENCE [LARGE SCALE GENOMIC DNA]</scope>
    <source>
        <strain evidence="5 6">ZJ-599</strain>
    </source>
</reference>
<dbReference type="InterPro" id="IPR001131">
    <property type="entry name" value="Peptidase_M24B_aminopep-P_CS"/>
</dbReference>
<dbReference type="InterPro" id="IPR000587">
    <property type="entry name" value="Creatinase_N"/>
</dbReference>
<dbReference type="EMBL" id="CP064954">
    <property type="protein sequence ID" value="QPK78212.1"/>
    <property type="molecule type" value="Genomic_DNA"/>
</dbReference>
<dbReference type="Proteomes" id="UP000594681">
    <property type="component" value="Chromosome"/>
</dbReference>
<dbReference type="InterPro" id="IPR036005">
    <property type="entry name" value="Creatinase/aminopeptidase-like"/>
</dbReference>
<dbReference type="SUPFAM" id="SSF53092">
    <property type="entry name" value="Creatinase/prolidase N-terminal domain"/>
    <property type="match status" value="1"/>
</dbReference>
<evidence type="ECO:0000256" key="1">
    <source>
        <dbReference type="ARBA" id="ARBA00022723"/>
    </source>
</evidence>
<dbReference type="KEGG" id="cliz:G7Y31_06315"/>
<sequence length="370" mass="39626">MSLADTRYSTRRRKLAAELASQRIDAVLITHLTHMRYLTGFSGSNGALLLRKDLSALVATDGRYTTQISEEVPDLEALIVRAVGTGLLETLAEAAQQGPLRVGFEAEYLSVSELKALEAAAPEDVTLVPVSGVIEDIRLTKDSQELTKLTEIAALANQALEELLAAEELRVGRTERQVAADLEYRMRLLGSERVSFDTIVASGPNSAKPHHGADDRVIERGDLVTIDFGAHLRGFNSDCTRTFVMGEVSDFAREIYETVLEAQLAGVAASTPGTALKDVDAACRDVIEKAGYGEYFVHSTGHGVGLDVHEGPWAATTGKGELAEGMTLTIEPGIYVPGRGGVRIEDTLIITAGAPKIITPISKELTIIGS</sequence>
<dbReference type="PRINTS" id="PR00599">
    <property type="entry name" value="MAPEPTIDASE"/>
</dbReference>
<dbReference type="SUPFAM" id="SSF55920">
    <property type="entry name" value="Creatinase/aminopeptidase"/>
    <property type="match status" value="1"/>
</dbReference>
<proteinExistence type="predicted"/>
<dbReference type="InterPro" id="IPR029149">
    <property type="entry name" value="Creatin/AminoP/Spt16_N"/>
</dbReference>
<protein>
    <submittedName>
        <fullName evidence="5">Aminopeptidase P family protein</fullName>
    </submittedName>
</protein>
<organism evidence="5 6">
    <name type="scientific">Corynebacterium lizhenjunii</name>
    <dbReference type="NCBI Taxonomy" id="2709394"/>
    <lineage>
        <taxon>Bacteria</taxon>
        <taxon>Bacillati</taxon>
        <taxon>Actinomycetota</taxon>
        <taxon>Actinomycetes</taxon>
        <taxon>Mycobacteriales</taxon>
        <taxon>Corynebacteriaceae</taxon>
        <taxon>Corynebacterium</taxon>
    </lineage>
</organism>
<evidence type="ECO:0000256" key="2">
    <source>
        <dbReference type="ARBA" id="ARBA00022801"/>
    </source>
</evidence>
<keyword evidence="5" id="KW-0645">Protease</keyword>
<evidence type="ECO:0000313" key="5">
    <source>
        <dbReference type="EMBL" id="QPK78212.1"/>
    </source>
</evidence>
<keyword evidence="1" id="KW-0479">Metal-binding</keyword>
<feature type="domain" description="Peptidase M24" evidence="3">
    <location>
        <begin position="149"/>
        <end position="352"/>
    </location>
</feature>
<dbReference type="InterPro" id="IPR001714">
    <property type="entry name" value="Pept_M24_MAP"/>
</dbReference>
<dbReference type="CDD" id="cd01092">
    <property type="entry name" value="APP-like"/>
    <property type="match status" value="1"/>
</dbReference>
<dbReference type="PANTHER" id="PTHR46112">
    <property type="entry name" value="AMINOPEPTIDASE"/>
    <property type="match status" value="1"/>
</dbReference>
<dbReference type="Gene3D" id="3.90.230.10">
    <property type="entry name" value="Creatinase/methionine aminopeptidase superfamily"/>
    <property type="match status" value="1"/>
</dbReference>
<evidence type="ECO:0000259" key="3">
    <source>
        <dbReference type="Pfam" id="PF00557"/>
    </source>
</evidence>
<keyword evidence="2" id="KW-0378">Hydrolase</keyword>
<dbReference type="RefSeq" id="WP_165008231.1">
    <property type="nucleotide sequence ID" value="NZ_CP064954.1"/>
</dbReference>
<evidence type="ECO:0000259" key="4">
    <source>
        <dbReference type="Pfam" id="PF01321"/>
    </source>
</evidence>
<gene>
    <name evidence="5" type="ORF">G7Y31_06315</name>
</gene>
<keyword evidence="6" id="KW-1185">Reference proteome</keyword>
<dbReference type="PANTHER" id="PTHR46112:SF8">
    <property type="entry name" value="CYTOPLASMIC PEPTIDASE PEPQ-RELATED"/>
    <property type="match status" value="1"/>
</dbReference>
<dbReference type="AlphaFoldDB" id="A0A7T0PB61"/>
<evidence type="ECO:0000313" key="6">
    <source>
        <dbReference type="Proteomes" id="UP000594681"/>
    </source>
</evidence>
<dbReference type="Gene3D" id="3.40.350.10">
    <property type="entry name" value="Creatinase/prolidase N-terminal domain"/>
    <property type="match status" value="1"/>
</dbReference>
<dbReference type="PROSITE" id="PS00491">
    <property type="entry name" value="PROLINE_PEPTIDASE"/>
    <property type="match status" value="1"/>
</dbReference>
<keyword evidence="5" id="KW-0031">Aminopeptidase</keyword>
<dbReference type="GO" id="GO:0046872">
    <property type="term" value="F:metal ion binding"/>
    <property type="evidence" value="ECO:0007669"/>
    <property type="project" value="UniProtKB-KW"/>
</dbReference>
<name>A0A7T0PB61_9CORY</name>
<dbReference type="Pfam" id="PF00557">
    <property type="entry name" value="Peptidase_M24"/>
    <property type="match status" value="1"/>
</dbReference>
<dbReference type="InterPro" id="IPR000994">
    <property type="entry name" value="Pept_M24"/>
</dbReference>
<dbReference type="GO" id="GO:0008235">
    <property type="term" value="F:metalloexopeptidase activity"/>
    <property type="evidence" value="ECO:0007669"/>
    <property type="project" value="UniProtKB-ARBA"/>
</dbReference>
<dbReference type="GO" id="GO:0004177">
    <property type="term" value="F:aminopeptidase activity"/>
    <property type="evidence" value="ECO:0007669"/>
    <property type="project" value="UniProtKB-KW"/>
</dbReference>
<feature type="domain" description="Creatinase N-terminal" evidence="4">
    <location>
        <begin position="11"/>
        <end position="139"/>
    </location>
</feature>